<proteinExistence type="predicted"/>
<keyword evidence="2" id="KW-1185">Reference proteome</keyword>
<sequence>MPPRVTVNYLSHYGHYANAAYHRFDNWTTCEPCQTHDDISAFNLTFSWSTTALPKASFSRGYMGVHMQRQEIVIVYRGTTHLLDVLGDSQVIQTQWPEHVGESRVHSGFVAAYLASREHMRNALKVLLEMHPTFDVYFVGHSLGGAQATLAFTEFMEEENRGAVRLVTFGAPRVGNGAFAKYVNSQLLQRSNDCSALRVTNERDLVPHLPAPLVPGHYVHGDQEFWVHEDELVECRIHSDGDPGEDPECAAGTFPLFRNMHDHMHYPGLTLTIPEVHVKQT</sequence>
<organism evidence="1 2">
    <name type="scientific">Linderina macrospora</name>
    <dbReference type="NCBI Taxonomy" id="4868"/>
    <lineage>
        <taxon>Eukaryota</taxon>
        <taxon>Fungi</taxon>
        <taxon>Fungi incertae sedis</taxon>
        <taxon>Zoopagomycota</taxon>
        <taxon>Kickxellomycotina</taxon>
        <taxon>Kickxellomycetes</taxon>
        <taxon>Kickxellales</taxon>
        <taxon>Kickxellaceae</taxon>
        <taxon>Linderina</taxon>
    </lineage>
</organism>
<gene>
    <name evidence="1" type="ORF">FBU59_002352</name>
</gene>
<dbReference type="EMBL" id="JANBPW010001269">
    <property type="protein sequence ID" value="KAJ1945286.1"/>
    <property type="molecule type" value="Genomic_DNA"/>
</dbReference>
<reference evidence="1" key="1">
    <citation type="submission" date="2022-07" db="EMBL/GenBank/DDBJ databases">
        <title>Phylogenomic reconstructions and comparative analyses of Kickxellomycotina fungi.</title>
        <authorList>
            <person name="Reynolds N.K."/>
            <person name="Stajich J.E."/>
            <person name="Barry K."/>
            <person name="Grigoriev I.V."/>
            <person name="Crous P."/>
            <person name="Smith M.E."/>
        </authorList>
    </citation>
    <scope>NUCLEOTIDE SEQUENCE</scope>
    <source>
        <strain evidence="1">NRRL 5244</strain>
    </source>
</reference>
<accession>A0ACC1JBG6</accession>
<name>A0ACC1JBG6_9FUNG</name>
<evidence type="ECO:0000313" key="2">
    <source>
        <dbReference type="Proteomes" id="UP001150603"/>
    </source>
</evidence>
<dbReference type="Proteomes" id="UP001150603">
    <property type="component" value="Unassembled WGS sequence"/>
</dbReference>
<comment type="caution">
    <text evidence="1">The sequence shown here is derived from an EMBL/GenBank/DDBJ whole genome shotgun (WGS) entry which is preliminary data.</text>
</comment>
<protein>
    <submittedName>
        <fullName evidence="1">Uncharacterized protein</fullName>
    </submittedName>
</protein>
<evidence type="ECO:0000313" key="1">
    <source>
        <dbReference type="EMBL" id="KAJ1945286.1"/>
    </source>
</evidence>